<dbReference type="EMBL" id="JBHUDH010000049">
    <property type="protein sequence ID" value="MFD1525829.1"/>
    <property type="molecule type" value="Genomic_DNA"/>
</dbReference>
<evidence type="ECO:0000256" key="3">
    <source>
        <dbReference type="ARBA" id="ARBA00023002"/>
    </source>
</evidence>
<evidence type="ECO:0000313" key="7">
    <source>
        <dbReference type="Proteomes" id="UP001597111"/>
    </source>
</evidence>
<comment type="similarity">
    <text evidence="1">Belongs to the aldo/keto reductase family.</text>
</comment>
<gene>
    <name evidence="6" type="ORF">ACFR9S_05845</name>
</gene>
<keyword evidence="7" id="KW-1185">Reference proteome</keyword>
<dbReference type="PANTHER" id="PTHR43827">
    <property type="entry name" value="2,5-DIKETO-D-GLUCONIC ACID REDUCTASE"/>
    <property type="match status" value="1"/>
</dbReference>
<evidence type="ECO:0000313" key="6">
    <source>
        <dbReference type="EMBL" id="MFD1525829.1"/>
    </source>
</evidence>
<keyword evidence="2" id="KW-0521">NADP</keyword>
<accession>A0ABD6B4U6</accession>
<dbReference type="PROSITE" id="PS00062">
    <property type="entry name" value="ALDOKETO_REDUCTASE_2"/>
    <property type="match status" value="1"/>
</dbReference>
<dbReference type="Pfam" id="PF00248">
    <property type="entry name" value="Aldo_ket_red"/>
    <property type="match status" value="1"/>
</dbReference>
<evidence type="ECO:0000259" key="5">
    <source>
        <dbReference type="Pfam" id="PF00248"/>
    </source>
</evidence>
<dbReference type="Proteomes" id="UP001597111">
    <property type="component" value="Unassembled WGS sequence"/>
</dbReference>
<protein>
    <submittedName>
        <fullName evidence="6">Aldo/keto reductase</fullName>
    </submittedName>
</protein>
<dbReference type="GO" id="GO:0016616">
    <property type="term" value="F:oxidoreductase activity, acting on the CH-OH group of donors, NAD or NADP as acceptor"/>
    <property type="evidence" value="ECO:0007669"/>
    <property type="project" value="UniProtKB-ARBA"/>
</dbReference>
<keyword evidence="3" id="KW-0560">Oxidoreductase</keyword>
<evidence type="ECO:0000256" key="2">
    <source>
        <dbReference type="ARBA" id="ARBA00022857"/>
    </source>
</evidence>
<feature type="domain" description="NADP-dependent oxidoreductase" evidence="5">
    <location>
        <begin position="25"/>
        <end position="268"/>
    </location>
</feature>
<comment type="caution">
    <text evidence="6">The sequence shown here is derived from an EMBL/GenBank/DDBJ whole genome shotgun (WGS) entry which is preliminary data.</text>
</comment>
<name>A0ABD6B4U6_9EURY</name>
<dbReference type="InterPro" id="IPR020471">
    <property type="entry name" value="AKR"/>
</dbReference>
<dbReference type="InterPro" id="IPR023210">
    <property type="entry name" value="NADP_OxRdtase_dom"/>
</dbReference>
<dbReference type="AlphaFoldDB" id="A0ABD6B4U6"/>
<evidence type="ECO:0000256" key="1">
    <source>
        <dbReference type="ARBA" id="ARBA00007905"/>
    </source>
</evidence>
<dbReference type="RefSeq" id="WP_379731179.1">
    <property type="nucleotide sequence ID" value="NZ_JBHSWZ010000060.1"/>
</dbReference>
<reference evidence="6 7" key="1">
    <citation type="journal article" date="2019" name="Int. J. Syst. Evol. Microbiol.">
        <title>The Global Catalogue of Microorganisms (GCM) 10K type strain sequencing project: providing services to taxonomists for standard genome sequencing and annotation.</title>
        <authorList>
            <consortium name="The Broad Institute Genomics Platform"/>
            <consortium name="The Broad Institute Genome Sequencing Center for Infectious Disease"/>
            <person name="Wu L."/>
            <person name="Ma J."/>
        </authorList>
    </citation>
    <scope>NUCLEOTIDE SEQUENCE [LARGE SCALE GENOMIC DNA]</scope>
    <source>
        <strain evidence="6 7">CGMCC 1.12285</strain>
    </source>
</reference>
<dbReference type="PIRSF" id="PIRSF000097">
    <property type="entry name" value="AKR"/>
    <property type="match status" value="1"/>
</dbReference>
<evidence type="ECO:0000256" key="4">
    <source>
        <dbReference type="SAM" id="MobiDB-lite"/>
    </source>
</evidence>
<feature type="region of interest" description="Disordered" evidence="4">
    <location>
        <begin position="1"/>
        <end position="20"/>
    </location>
</feature>
<sequence>MSETPTGDEIATAEDCPRASGMPMLGMGTWELTDEQTCPEAVATALEMGYRHVDTAQAYGNEHLVGDGIARSDVDREDIFLATKIWNSDLGYDDAIDAAYDAVDNLGVDSVDLLYVHWPAEAYDPAETFRAFDELVEEGVTERIGISNFEPEQIEEAQAAADHDIFAHQFECHPLLQQEVVREATVEHGIEPVAYSPLARGEVFGHEVISDIAGSHNVSEAQVSLAWLREQGVTAIPKASSEAHLHDNWASLSLQLNEGELEAIDELEEGRRMVDPDFGPWNR</sequence>
<dbReference type="PANTHER" id="PTHR43827:SF3">
    <property type="entry name" value="NADP-DEPENDENT OXIDOREDUCTASE DOMAIN-CONTAINING PROTEIN"/>
    <property type="match status" value="1"/>
</dbReference>
<dbReference type="InterPro" id="IPR018170">
    <property type="entry name" value="Aldo/ket_reductase_CS"/>
</dbReference>
<dbReference type="PROSITE" id="PS00798">
    <property type="entry name" value="ALDOKETO_REDUCTASE_1"/>
    <property type="match status" value="1"/>
</dbReference>
<organism evidence="6 7">
    <name type="scientific">Halolamina salina</name>
    <dbReference type="NCBI Taxonomy" id="1220023"/>
    <lineage>
        <taxon>Archaea</taxon>
        <taxon>Methanobacteriati</taxon>
        <taxon>Methanobacteriota</taxon>
        <taxon>Stenosarchaea group</taxon>
        <taxon>Halobacteria</taxon>
        <taxon>Halobacteriales</taxon>
        <taxon>Haloferacaceae</taxon>
    </lineage>
</organism>
<dbReference type="PRINTS" id="PR00069">
    <property type="entry name" value="ALDKETRDTASE"/>
</dbReference>
<proteinExistence type="inferred from homology"/>
<dbReference type="InterPro" id="IPR036812">
    <property type="entry name" value="NAD(P)_OxRdtase_dom_sf"/>
</dbReference>
<dbReference type="SUPFAM" id="SSF51430">
    <property type="entry name" value="NAD(P)-linked oxidoreductase"/>
    <property type="match status" value="1"/>
</dbReference>
<dbReference type="Gene3D" id="3.20.20.100">
    <property type="entry name" value="NADP-dependent oxidoreductase domain"/>
    <property type="match status" value="1"/>
</dbReference>